<evidence type="ECO:0000313" key="2">
    <source>
        <dbReference type="Proteomes" id="UP000264002"/>
    </source>
</evidence>
<keyword evidence="2" id="KW-1185">Reference proteome</keyword>
<dbReference type="EMBL" id="QUWK01000005">
    <property type="protein sequence ID" value="RFU95079.1"/>
    <property type="molecule type" value="Genomic_DNA"/>
</dbReference>
<reference evidence="2" key="1">
    <citation type="submission" date="2018-08" db="EMBL/GenBank/DDBJ databases">
        <authorList>
            <person name="Grouzdev D.S."/>
            <person name="Krutkina M.S."/>
        </authorList>
    </citation>
    <scope>NUCLEOTIDE SEQUENCE [LARGE SCALE GENOMIC DNA]</scope>
    <source>
        <strain evidence="2">4-11</strain>
    </source>
</reference>
<protein>
    <submittedName>
        <fullName evidence="1">Uncharacterized protein</fullName>
    </submittedName>
</protein>
<proteinExistence type="predicted"/>
<organism evidence="1 2">
    <name type="scientific">Sphaerochaeta halotolerans</name>
    <dbReference type="NCBI Taxonomy" id="2293840"/>
    <lineage>
        <taxon>Bacteria</taxon>
        <taxon>Pseudomonadati</taxon>
        <taxon>Spirochaetota</taxon>
        <taxon>Spirochaetia</taxon>
        <taxon>Spirochaetales</taxon>
        <taxon>Sphaerochaetaceae</taxon>
        <taxon>Sphaerochaeta</taxon>
    </lineage>
</organism>
<evidence type="ECO:0000313" key="1">
    <source>
        <dbReference type="EMBL" id="RFU95079.1"/>
    </source>
</evidence>
<dbReference type="AlphaFoldDB" id="A0A372MH17"/>
<accession>A0A372MH17</accession>
<comment type="caution">
    <text evidence="1">The sequence shown here is derived from an EMBL/GenBank/DDBJ whole genome shotgun (WGS) entry which is preliminary data.</text>
</comment>
<reference evidence="1 2" key="2">
    <citation type="submission" date="2018-09" db="EMBL/GenBank/DDBJ databases">
        <title>Genome of Sphaerochaeta halotolerans strain 4-11.</title>
        <authorList>
            <person name="Nazina T.N."/>
            <person name="Sokolova D.S."/>
        </authorList>
    </citation>
    <scope>NUCLEOTIDE SEQUENCE [LARGE SCALE GENOMIC DNA]</scope>
    <source>
        <strain evidence="1 2">4-11</strain>
    </source>
</reference>
<sequence length="303" mass="35877">MFLIHTKNSYYELFFFGGGILMNISDLQTIQRIRFDYSNIDKLDFPRLYRFFSKNEYAESFFKGKILLSNINKYKEIEGVRKDKSEGLAEYKQKVLNRQGIKITGDGKFGESVFNSGTIDCSSFILNQYYILCFSQAETEEEIAYLHKKFSCQSKYIAITDVKLFTQKVLDALEEAHFESCISSGKWYRVEYTKGNELDYESPPFELSIFQKDQSYSDEKEWRLGFCMKDRDCINSHDSLVIDNNEYAVFKKIAEKFQLTKHYFQDKPNHRDEFKNEFWEAEWKTDLSISLKGMEECCELLFK</sequence>
<name>A0A372MH17_9SPIR</name>
<dbReference type="Proteomes" id="UP000264002">
    <property type="component" value="Unassembled WGS sequence"/>
</dbReference>
<gene>
    <name evidence="1" type="ORF">DYP60_05475</name>
</gene>